<keyword evidence="1" id="KW-1133">Transmembrane helix</keyword>
<evidence type="ECO:0000256" key="1">
    <source>
        <dbReference type="SAM" id="Phobius"/>
    </source>
</evidence>
<proteinExistence type="predicted"/>
<dbReference type="Pfam" id="PF03140">
    <property type="entry name" value="DUF247"/>
    <property type="match status" value="1"/>
</dbReference>
<keyword evidence="3" id="KW-1185">Reference proteome</keyword>
<protein>
    <submittedName>
        <fullName evidence="2">Uncharacterized protein</fullName>
    </submittedName>
</protein>
<dbReference type="InterPro" id="IPR004158">
    <property type="entry name" value="DUF247_pln"/>
</dbReference>
<dbReference type="Proteomes" id="UP001457282">
    <property type="component" value="Unassembled WGS sequence"/>
</dbReference>
<dbReference type="EMBL" id="JBEDUW010000004">
    <property type="protein sequence ID" value="KAK9930866.1"/>
    <property type="molecule type" value="Genomic_DNA"/>
</dbReference>
<comment type="caution">
    <text evidence="2">The sequence shown here is derived from an EMBL/GenBank/DDBJ whole genome shotgun (WGS) entry which is preliminary data.</text>
</comment>
<keyword evidence="1" id="KW-0472">Membrane</keyword>
<reference evidence="2 3" key="1">
    <citation type="journal article" date="2023" name="G3 (Bethesda)">
        <title>A chromosome-length genome assembly and annotation of blackberry (Rubus argutus, cv. 'Hillquist').</title>
        <authorList>
            <person name="Bruna T."/>
            <person name="Aryal R."/>
            <person name="Dudchenko O."/>
            <person name="Sargent D.J."/>
            <person name="Mead D."/>
            <person name="Buti M."/>
            <person name="Cavallini A."/>
            <person name="Hytonen T."/>
            <person name="Andres J."/>
            <person name="Pham M."/>
            <person name="Weisz D."/>
            <person name="Mascagni F."/>
            <person name="Usai G."/>
            <person name="Natali L."/>
            <person name="Bassil N."/>
            <person name="Fernandez G.E."/>
            <person name="Lomsadze A."/>
            <person name="Armour M."/>
            <person name="Olukolu B."/>
            <person name="Poorten T."/>
            <person name="Britton C."/>
            <person name="Davik J."/>
            <person name="Ashrafi H."/>
            <person name="Aiden E.L."/>
            <person name="Borodovsky M."/>
            <person name="Worthington M."/>
        </authorList>
    </citation>
    <scope>NUCLEOTIDE SEQUENCE [LARGE SCALE GENOMIC DNA]</scope>
    <source>
        <strain evidence="2">PI 553951</strain>
    </source>
</reference>
<dbReference type="PANTHER" id="PTHR31170">
    <property type="entry name" value="BNAC04G53230D PROTEIN"/>
    <property type="match status" value="1"/>
</dbReference>
<feature type="transmembrane region" description="Helical" evidence="1">
    <location>
        <begin position="477"/>
        <end position="495"/>
    </location>
</feature>
<keyword evidence="1" id="KW-0812">Transmembrane</keyword>
<dbReference type="AlphaFoldDB" id="A0AAW1X4B7"/>
<organism evidence="2 3">
    <name type="scientific">Rubus argutus</name>
    <name type="common">Southern blackberry</name>
    <dbReference type="NCBI Taxonomy" id="59490"/>
    <lineage>
        <taxon>Eukaryota</taxon>
        <taxon>Viridiplantae</taxon>
        <taxon>Streptophyta</taxon>
        <taxon>Embryophyta</taxon>
        <taxon>Tracheophyta</taxon>
        <taxon>Spermatophyta</taxon>
        <taxon>Magnoliopsida</taxon>
        <taxon>eudicotyledons</taxon>
        <taxon>Gunneridae</taxon>
        <taxon>Pentapetalae</taxon>
        <taxon>rosids</taxon>
        <taxon>fabids</taxon>
        <taxon>Rosales</taxon>
        <taxon>Rosaceae</taxon>
        <taxon>Rosoideae</taxon>
        <taxon>Rosoideae incertae sedis</taxon>
        <taxon>Rubus</taxon>
    </lineage>
</organism>
<evidence type="ECO:0000313" key="2">
    <source>
        <dbReference type="EMBL" id="KAK9930866.1"/>
    </source>
</evidence>
<name>A0AAW1X4B7_RUBAR</name>
<sequence>MKSGSDDIVIDIVNDKKCIFRVPEVLRRKKKEAYTPDVVSIGPFHYRAPGKRAKRNDEGKEDDFQLMERVKQSYLNEILSLMGNISLKELTAKVTDELSDEGGVFEERARGFYAEPLDHISSQDFKEMMVVDGCFLIQLFRKCKYVDLRKADDPVFNMDCMFHFLCHDLLLLENQLPWSVLTTLYRLALDPDSHPHEPSLSVLILTAFTRLPSLKQSCSSYNRHLNKHKFHCDCDADVLHILDLIRASIVVPLTTKDKRANSKHVQQMNTSSPVPSLPGGLFSIVKIIRSKVRLASRTKQMHTTSRKDSRNYKDAIFDSDQHQMHTATALSKADIKFKNVIKESIMDIRFEVGGFCRNGILMIPQLNVGMSSETLFRNLIAFEQCYHGYSNEITSYAILMDNLISSQEDMELLCKEKVIGNWLSDEDGCNFFNNLHKDIPHNKFYYVDLCKQVNERYKMRRYTWLALLKSEKFSNPWRILAFGIAIIVLLLNTWASTNNIRIHM</sequence>
<dbReference type="PANTHER" id="PTHR31170:SF17">
    <property type="match status" value="1"/>
</dbReference>
<accession>A0AAW1X4B7</accession>
<evidence type="ECO:0000313" key="3">
    <source>
        <dbReference type="Proteomes" id="UP001457282"/>
    </source>
</evidence>
<gene>
    <name evidence="2" type="ORF">M0R45_018172</name>
</gene>